<evidence type="ECO:0000256" key="1">
    <source>
        <dbReference type="SAM" id="MobiDB-lite"/>
    </source>
</evidence>
<feature type="region of interest" description="Disordered" evidence="1">
    <location>
        <begin position="126"/>
        <end position="156"/>
    </location>
</feature>
<proteinExistence type="predicted"/>
<gene>
    <name evidence="2" type="ORF">EVAR_36029_1</name>
</gene>
<name>A0A4C1WS36_EUMVA</name>
<reference evidence="2 3" key="1">
    <citation type="journal article" date="2019" name="Commun. Biol.">
        <title>The bagworm genome reveals a unique fibroin gene that provides high tensile strength.</title>
        <authorList>
            <person name="Kono N."/>
            <person name="Nakamura H."/>
            <person name="Ohtoshi R."/>
            <person name="Tomita M."/>
            <person name="Numata K."/>
            <person name="Arakawa K."/>
        </authorList>
    </citation>
    <scope>NUCLEOTIDE SEQUENCE [LARGE SCALE GENOMIC DNA]</scope>
</reference>
<comment type="caution">
    <text evidence="2">The sequence shown here is derived from an EMBL/GenBank/DDBJ whole genome shotgun (WGS) entry which is preliminary data.</text>
</comment>
<keyword evidence="3" id="KW-1185">Reference proteome</keyword>
<protein>
    <submittedName>
        <fullName evidence="2">Uncharacterized protein</fullName>
    </submittedName>
</protein>
<dbReference type="Proteomes" id="UP000299102">
    <property type="component" value="Unassembled WGS sequence"/>
</dbReference>
<sequence>MGRTAVRKISSLMRDMYRRSEQAQSDKNTTMSLTSRSCRRQRATRIRRHQRANLRHHCVLASHRRQGVRTYNAGGRQSARRAFEISFDLAARTVNSKTVLAWLRFGPHPFKQFVAERYRVAEIKKKQQRVNGDGHQVITTSPTTQPATSPETSYTS</sequence>
<accession>A0A4C1WS36</accession>
<dbReference type="EMBL" id="BGZK01000631">
    <property type="protein sequence ID" value="GBP53660.1"/>
    <property type="molecule type" value="Genomic_DNA"/>
</dbReference>
<feature type="compositionally biased region" description="Low complexity" evidence="1">
    <location>
        <begin position="139"/>
        <end position="156"/>
    </location>
</feature>
<organism evidence="2 3">
    <name type="scientific">Eumeta variegata</name>
    <name type="common">Bagworm moth</name>
    <name type="synonym">Eumeta japonica</name>
    <dbReference type="NCBI Taxonomy" id="151549"/>
    <lineage>
        <taxon>Eukaryota</taxon>
        <taxon>Metazoa</taxon>
        <taxon>Ecdysozoa</taxon>
        <taxon>Arthropoda</taxon>
        <taxon>Hexapoda</taxon>
        <taxon>Insecta</taxon>
        <taxon>Pterygota</taxon>
        <taxon>Neoptera</taxon>
        <taxon>Endopterygota</taxon>
        <taxon>Lepidoptera</taxon>
        <taxon>Glossata</taxon>
        <taxon>Ditrysia</taxon>
        <taxon>Tineoidea</taxon>
        <taxon>Psychidae</taxon>
        <taxon>Oiketicinae</taxon>
        <taxon>Eumeta</taxon>
    </lineage>
</organism>
<evidence type="ECO:0000313" key="2">
    <source>
        <dbReference type="EMBL" id="GBP53660.1"/>
    </source>
</evidence>
<evidence type="ECO:0000313" key="3">
    <source>
        <dbReference type="Proteomes" id="UP000299102"/>
    </source>
</evidence>
<dbReference type="AlphaFoldDB" id="A0A4C1WS36"/>